<keyword evidence="8" id="KW-0560">Oxidoreductase</keyword>
<dbReference type="GO" id="GO:0006559">
    <property type="term" value="P:L-phenylalanine catabolic process"/>
    <property type="evidence" value="ECO:0007669"/>
    <property type="project" value="UniProtKB-UniPathway"/>
</dbReference>
<evidence type="ECO:0000256" key="4">
    <source>
        <dbReference type="ARBA" id="ARBA00009712"/>
    </source>
</evidence>
<dbReference type="InterPro" id="IPR005960">
    <property type="entry name" value="Phe-4-hydroxylase_mono"/>
</dbReference>
<evidence type="ECO:0000313" key="15">
    <source>
        <dbReference type="EMBL" id="PWK50069.1"/>
    </source>
</evidence>
<dbReference type="GO" id="GO:0005506">
    <property type="term" value="F:iron ion binding"/>
    <property type="evidence" value="ECO:0007669"/>
    <property type="project" value="InterPro"/>
</dbReference>
<dbReference type="Gene3D" id="1.10.800.10">
    <property type="entry name" value="Aromatic amino acid hydroxylase"/>
    <property type="match status" value="1"/>
</dbReference>
<gene>
    <name evidence="15" type="ORF">C8D97_107236</name>
</gene>
<dbReference type="PRINTS" id="PR00372">
    <property type="entry name" value="FYWHYDRXLASE"/>
</dbReference>
<dbReference type="UniPathway" id="UPA00139">
    <property type="reaction ID" value="UER00337"/>
</dbReference>
<keyword evidence="16" id="KW-1185">Reference proteome</keyword>
<evidence type="ECO:0000256" key="10">
    <source>
        <dbReference type="ARBA" id="ARBA00023033"/>
    </source>
</evidence>
<dbReference type="InterPro" id="IPR019774">
    <property type="entry name" value="Aromatic-AA_hydroxylase_C"/>
</dbReference>
<dbReference type="PROSITE" id="PS51410">
    <property type="entry name" value="BH4_AAA_HYDROXYL_2"/>
    <property type="match status" value="1"/>
</dbReference>
<keyword evidence="11" id="KW-0585">Phenylalanine catabolism</keyword>
<name>A0A316FNF2_9GAMM</name>
<dbReference type="PANTHER" id="PTHR11473">
    <property type="entry name" value="AROMATIC AMINO ACID HYDROXYLASE"/>
    <property type="match status" value="1"/>
</dbReference>
<dbReference type="InterPro" id="IPR036951">
    <property type="entry name" value="ArAA_hydroxylase_sf"/>
</dbReference>
<dbReference type="InterPro" id="IPR018301">
    <property type="entry name" value="ArAA_hydroxylase_Fe/CU_BS"/>
</dbReference>
<evidence type="ECO:0000256" key="3">
    <source>
        <dbReference type="ARBA" id="ARBA00005088"/>
    </source>
</evidence>
<dbReference type="EMBL" id="QGGU01000007">
    <property type="protein sequence ID" value="PWK50069.1"/>
    <property type="molecule type" value="Genomic_DNA"/>
</dbReference>
<dbReference type="PANTHER" id="PTHR11473:SF24">
    <property type="entry name" value="PHENYLALANINE-4-HYDROXYLASE"/>
    <property type="match status" value="1"/>
</dbReference>
<dbReference type="AlphaFoldDB" id="A0A316FNF2"/>
<comment type="catalytic activity">
    <reaction evidence="1">
        <text>(6R)-L-erythro-5,6,7,8-tetrahydrobiopterin + L-phenylalanine + O2 = (4aS,6R)-4a-hydroxy-L-erythro-5,6,7,8-tetrahydrobiopterin + L-tyrosine</text>
        <dbReference type="Rhea" id="RHEA:20273"/>
        <dbReference type="ChEBI" id="CHEBI:15379"/>
        <dbReference type="ChEBI" id="CHEBI:15642"/>
        <dbReference type="ChEBI" id="CHEBI:58095"/>
        <dbReference type="ChEBI" id="CHEBI:58315"/>
        <dbReference type="ChEBI" id="CHEBI:59560"/>
        <dbReference type="EC" id="1.14.16.1"/>
    </reaction>
</comment>
<proteinExistence type="inferred from homology"/>
<evidence type="ECO:0000256" key="5">
    <source>
        <dbReference type="ARBA" id="ARBA00011995"/>
    </source>
</evidence>
<organism evidence="15 16">
    <name type="scientific">Pleionea mediterranea</name>
    <dbReference type="NCBI Taxonomy" id="523701"/>
    <lineage>
        <taxon>Bacteria</taxon>
        <taxon>Pseudomonadati</taxon>
        <taxon>Pseudomonadota</taxon>
        <taxon>Gammaproteobacteria</taxon>
        <taxon>Oceanospirillales</taxon>
        <taxon>Pleioneaceae</taxon>
        <taxon>Pleionea</taxon>
    </lineage>
</organism>
<evidence type="ECO:0000256" key="13">
    <source>
        <dbReference type="PIRSR" id="PIRSR601273-2"/>
    </source>
</evidence>
<feature type="binding site" evidence="13">
    <location>
        <position position="167"/>
    </location>
    <ligand>
        <name>Fe cation</name>
        <dbReference type="ChEBI" id="CHEBI:24875"/>
    </ligand>
</feature>
<evidence type="ECO:0000256" key="2">
    <source>
        <dbReference type="ARBA" id="ARBA00001954"/>
    </source>
</evidence>
<protein>
    <recommendedName>
        <fullName evidence="6">Phenylalanine-4-hydroxylase</fullName>
        <ecNumber evidence="5">1.14.16.1</ecNumber>
    </recommendedName>
    <alternativeName>
        <fullName evidence="12">Phe-4-monooxygenase</fullName>
    </alternativeName>
</protein>
<dbReference type="OrthoDB" id="9780502at2"/>
<comment type="pathway">
    <text evidence="3">Amino-acid degradation; L-phenylalanine degradation; acetoacetate and fumarate from L-phenylalanine: step 1/6.</text>
</comment>
<feature type="domain" description="Biopterin-dependent aromatic amino acid hydroxylase family profile" evidence="14">
    <location>
        <begin position="1"/>
        <end position="266"/>
    </location>
</feature>
<dbReference type="InterPro" id="IPR036329">
    <property type="entry name" value="Aro-AA_hydroxylase_C_sf"/>
</dbReference>
<accession>A0A316FNF2</accession>
<evidence type="ECO:0000256" key="7">
    <source>
        <dbReference type="ARBA" id="ARBA00022723"/>
    </source>
</evidence>
<evidence type="ECO:0000256" key="1">
    <source>
        <dbReference type="ARBA" id="ARBA00001060"/>
    </source>
</evidence>
<feature type="binding site" evidence="13">
    <location>
        <position position="122"/>
    </location>
    <ligand>
        <name>Fe cation</name>
        <dbReference type="ChEBI" id="CHEBI:24875"/>
    </ligand>
</feature>
<dbReference type="NCBIfam" id="TIGR01267">
    <property type="entry name" value="Phe4hydrox_mono"/>
    <property type="match status" value="1"/>
</dbReference>
<dbReference type="SUPFAM" id="SSF56534">
    <property type="entry name" value="Aromatic aminoacid monoxygenases, catalytic and oligomerization domains"/>
    <property type="match status" value="1"/>
</dbReference>
<keyword evidence="10" id="KW-0503">Monooxygenase</keyword>
<keyword evidence="9 13" id="KW-0408">Iron</keyword>
<comment type="cofactor">
    <cofactor evidence="2 13">
        <name>Fe(2+)</name>
        <dbReference type="ChEBI" id="CHEBI:29033"/>
    </cofactor>
</comment>
<dbReference type="Pfam" id="PF00351">
    <property type="entry name" value="Biopterin_H"/>
    <property type="match status" value="1"/>
</dbReference>
<dbReference type="NCBIfam" id="NF008877">
    <property type="entry name" value="PRK11913.1-2"/>
    <property type="match status" value="1"/>
</dbReference>
<comment type="caution">
    <text evidence="15">The sequence shown here is derived from an EMBL/GenBank/DDBJ whole genome shotgun (WGS) entry which is preliminary data.</text>
</comment>
<dbReference type="EC" id="1.14.16.1" evidence="5"/>
<keyword evidence="7 13" id="KW-0479">Metal-binding</keyword>
<evidence type="ECO:0000256" key="12">
    <source>
        <dbReference type="ARBA" id="ARBA00029922"/>
    </source>
</evidence>
<comment type="similarity">
    <text evidence="4">Belongs to the biopterin-dependent aromatic amino acid hydroxylase family.</text>
</comment>
<dbReference type="Proteomes" id="UP000245790">
    <property type="component" value="Unassembled WGS sequence"/>
</dbReference>
<evidence type="ECO:0000259" key="14">
    <source>
        <dbReference type="PROSITE" id="PS51410"/>
    </source>
</evidence>
<reference evidence="15 16" key="1">
    <citation type="submission" date="2018-05" db="EMBL/GenBank/DDBJ databases">
        <title>Genomic Encyclopedia of Type Strains, Phase IV (KMG-IV): sequencing the most valuable type-strain genomes for metagenomic binning, comparative biology and taxonomic classification.</title>
        <authorList>
            <person name="Goeker M."/>
        </authorList>
    </citation>
    <scope>NUCLEOTIDE SEQUENCE [LARGE SCALE GENOMIC DNA]</scope>
    <source>
        <strain evidence="15 16">DSM 25350</strain>
    </source>
</reference>
<evidence type="ECO:0000256" key="8">
    <source>
        <dbReference type="ARBA" id="ARBA00023002"/>
    </source>
</evidence>
<sequence length="266" mass="30961">MAKGTKYKAREPDESGFIHYTEEEHSVWKELYNRQMTIIQGRACDQYMEGIKKLGITADRIPQLGDVNKVLKKETGWEIAWVPALIPFTKFFNLLANKKFPCATFIRTREEMDYLQEPDVFHEIFGHCAMLTDPYFAEFTHTYGKLGDAADKEHHAWLARLYWFTVEFGIMNTDKGKRIYGGGILSSIGESQYALTDEPEHRPFDIMTVLRTPYRIDIMQPIYYVIDDMKQLFDIAHTDIMSYVKEAKQLGLFAPTYPPKEEQKVS</sequence>
<feature type="binding site" evidence="13">
    <location>
        <position position="127"/>
    </location>
    <ligand>
        <name>Fe cation</name>
        <dbReference type="ChEBI" id="CHEBI:24875"/>
    </ligand>
</feature>
<evidence type="ECO:0000256" key="9">
    <source>
        <dbReference type="ARBA" id="ARBA00023004"/>
    </source>
</evidence>
<evidence type="ECO:0000256" key="11">
    <source>
        <dbReference type="ARBA" id="ARBA00023232"/>
    </source>
</evidence>
<dbReference type="InterPro" id="IPR001273">
    <property type="entry name" value="ArAA_hydroxylase"/>
</dbReference>
<dbReference type="CDD" id="cd03348">
    <property type="entry name" value="pro_PheOH"/>
    <property type="match status" value="1"/>
</dbReference>
<evidence type="ECO:0000256" key="6">
    <source>
        <dbReference type="ARBA" id="ARBA00020276"/>
    </source>
</evidence>
<dbReference type="GO" id="GO:0004505">
    <property type="term" value="F:phenylalanine 4-monooxygenase activity"/>
    <property type="evidence" value="ECO:0007669"/>
    <property type="project" value="UniProtKB-EC"/>
</dbReference>
<evidence type="ECO:0000313" key="16">
    <source>
        <dbReference type="Proteomes" id="UP000245790"/>
    </source>
</evidence>
<dbReference type="PROSITE" id="PS00367">
    <property type="entry name" value="BH4_AAA_HYDROXYL_1"/>
    <property type="match status" value="1"/>
</dbReference>